<dbReference type="PANTHER" id="PTHR31051:SF1">
    <property type="entry name" value="PROTEASOME ASSEMBLY CHAPERONE 3"/>
    <property type="match status" value="1"/>
</dbReference>
<evidence type="ECO:0000313" key="2">
    <source>
        <dbReference type="Proteomes" id="UP001519460"/>
    </source>
</evidence>
<evidence type="ECO:0000313" key="1">
    <source>
        <dbReference type="EMBL" id="KAK7508371.1"/>
    </source>
</evidence>
<name>A0ABD0MAI5_9CAEN</name>
<comment type="caution">
    <text evidence="1">The sequence shown here is derived from an EMBL/GenBank/DDBJ whole genome shotgun (WGS) entry which is preliminary data.</text>
</comment>
<dbReference type="Pfam" id="PF10178">
    <property type="entry name" value="PAC3"/>
    <property type="match status" value="1"/>
</dbReference>
<reference evidence="1 2" key="1">
    <citation type="journal article" date="2023" name="Sci. Data">
        <title>Genome assembly of the Korean intertidal mud-creeper Batillaria attramentaria.</title>
        <authorList>
            <person name="Patra A.K."/>
            <person name="Ho P.T."/>
            <person name="Jun S."/>
            <person name="Lee S.J."/>
            <person name="Kim Y."/>
            <person name="Won Y.J."/>
        </authorList>
    </citation>
    <scope>NUCLEOTIDE SEQUENCE [LARGE SCALE GENOMIC DNA]</scope>
    <source>
        <strain evidence="1">Wonlab-2016</strain>
    </source>
</reference>
<dbReference type="InterPro" id="IPR018788">
    <property type="entry name" value="Proteasome_assmbl_chp_3"/>
</dbReference>
<organism evidence="1 2">
    <name type="scientific">Batillaria attramentaria</name>
    <dbReference type="NCBI Taxonomy" id="370345"/>
    <lineage>
        <taxon>Eukaryota</taxon>
        <taxon>Metazoa</taxon>
        <taxon>Spiralia</taxon>
        <taxon>Lophotrochozoa</taxon>
        <taxon>Mollusca</taxon>
        <taxon>Gastropoda</taxon>
        <taxon>Caenogastropoda</taxon>
        <taxon>Sorbeoconcha</taxon>
        <taxon>Cerithioidea</taxon>
        <taxon>Batillariidae</taxon>
        <taxon>Batillaria</taxon>
    </lineage>
</organism>
<protein>
    <recommendedName>
        <fullName evidence="3">Proteasome assembly chaperone 3</fullName>
    </recommendedName>
</protein>
<keyword evidence="2" id="KW-1185">Reference proteome</keyword>
<accession>A0ABD0MAI5</accession>
<dbReference type="Proteomes" id="UP001519460">
    <property type="component" value="Unassembled WGS sequence"/>
</dbReference>
<dbReference type="InterPro" id="IPR053720">
    <property type="entry name" value="Psm_Assembly_Chaperone"/>
</dbReference>
<sequence>MAATSEAKFPVSSAQAGVLVNGKQTDIHCSIFTDHLYVIVTQYCKLGTLVQVKSETVVDELEGPSPVLTTKVLFGKDEPLTHVMARHIVSSLKPHTPVLLGLSLRDTTREVLHALLPAIQSCVARAQSGPASSQSSTDDGVR</sequence>
<dbReference type="AlphaFoldDB" id="A0ABD0MAI5"/>
<gene>
    <name evidence="1" type="ORF">BaRGS_00000610</name>
</gene>
<proteinExistence type="predicted"/>
<dbReference type="Gene3D" id="3.30.230.90">
    <property type="match status" value="1"/>
</dbReference>
<dbReference type="EMBL" id="JACVVK020000002">
    <property type="protein sequence ID" value="KAK7508371.1"/>
    <property type="molecule type" value="Genomic_DNA"/>
</dbReference>
<dbReference type="PANTHER" id="PTHR31051">
    <property type="entry name" value="PROTEASOME ASSEMBLY CHAPERONE 3"/>
    <property type="match status" value="1"/>
</dbReference>
<evidence type="ECO:0008006" key="3">
    <source>
        <dbReference type="Google" id="ProtNLM"/>
    </source>
</evidence>